<dbReference type="EMBL" id="JBGBPQ010000010">
    <property type="protein sequence ID" value="KAL1518670.1"/>
    <property type="molecule type" value="Genomic_DNA"/>
</dbReference>
<comment type="similarity">
    <text evidence="2">Belongs to the Orn/Lys/Arg decarboxylase class-I family.</text>
</comment>
<comment type="cofactor">
    <cofactor evidence="1">
        <name>pyridoxal 5'-phosphate</name>
        <dbReference type="ChEBI" id="CHEBI:597326"/>
    </cofactor>
</comment>
<dbReference type="PANTHER" id="PTHR43277:SF4">
    <property type="entry name" value="ARGININE DECARBOXYLASE"/>
    <property type="match status" value="1"/>
</dbReference>
<dbReference type="InterPro" id="IPR036633">
    <property type="entry name" value="Prn/Lys/Arg_de-COase_C_sf"/>
</dbReference>
<dbReference type="PANTHER" id="PTHR43277">
    <property type="entry name" value="ARGININE DECARBOXYLASE"/>
    <property type="match status" value="1"/>
</dbReference>
<sequence>MRLPLLPVGAPQLSFAPEQDALPLLDAVIETSRSIRAPFFFPGHKMGLGAPLPLRQRLVSRRALRHDLPELPELDNLFAAEGAIHEAERLAALAFGAGRSWLLVNGSTAGVLAAGGRRCLGVPIDQVEAGLQRYGSRVAAVLVVSPTYQGVLSDVGGIARLTRAAGVPLIVDEAHGGHLHFLCDTAPVAPGVGLARPRSALSEGADIVVQSTHKMLGSLTQSAMLHAKAVWPQPCHHSTLSALHERNACGAQMTSSSPSYLLLGSLDAARWQFASRHGGGRAALHRACEHAAALRSAVGRMANGPTVLQFDGGAGVYAMDPLRITLSVQDGFALDEALVGAGIYSELPEALSITFALSAGTRARHVRRLVRKLNSPSVAKLNAGREAHTRASALKAAAVAASRSDSWSKSYCSPREAFFRGSRSVPAAKAIGQISAALVCPYPPGIPILIPGEEITAEAVSLLHDLRAAGCSITGCADNSMATFDVLE</sequence>
<reference evidence="7 8" key="1">
    <citation type="journal article" date="2024" name="Science">
        <title>Giant polyketide synthase enzymes in the biosynthesis of giant marine polyether toxins.</title>
        <authorList>
            <person name="Fallon T.R."/>
            <person name="Shende V.V."/>
            <person name="Wierzbicki I.H."/>
            <person name="Pendleton A.L."/>
            <person name="Watervoot N.F."/>
            <person name="Auber R.P."/>
            <person name="Gonzalez D.J."/>
            <person name="Wisecaver J.H."/>
            <person name="Moore B.S."/>
        </authorList>
    </citation>
    <scope>NUCLEOTIDE SEQUENCE [LARGE SCALE GENOMIC DNA]</scope>
    <source>
        <strain evidence="7 8">12B1</strain>
    </source>
</reference>
<dbReference type="InterPro" id="IPR000310">
    <property type="entry name" value="Orn/Lys/Arg_deCO2ase_major_dom"/>
</dbReference>
<evidence type="ECO:0000259" key="6">
    <source>
        <dbReference type="PROSITE" id="PS00703"/>
    </source>
</evidence>
<keyword evidence="5" id="KW-0456">Lyase</keyword>
<organism evidence="7 8">
    <name type="scientific">Prymnesium parvum</name>
    <name type="common">Toxic golden alga</name>
    <dbReference type="NCBI Taxonomy" id="97485"/>
    <lineage>
        <taxon>Eukaryota</taxon>
        <taxon>Haptista</taxon>
        <taxon>Haptophyta</taxon>
        <taxon>Prymnesiophyceae</taxon>
        <taxon>Prymnesiales</taxon>
        <taxon>Prymnesiaceae</taxon>
        <taxon>Prymnesium</taxon>
    </lineage>
</organism>
<dbReference type="Pfam" id="PF01276">
    <property type="entry name" value="OKR_DC_1"/>
    <property type="match status" value="2"/>
</dbReference>
<evidence type="ECO:0000256" key="2">
    <source>
        <dbReference type="ARBA" id="ARBA00010671"/>
    </source>
</evidence>
<evidence type="ECO:0000256" key="5">
    <source>
        <dbReference type="ARBA" id="ARBA00023239"/>
    </source>
</evidence>
<dbReference type="PROSITE" id="PS00703">
    <property type="entry name" value="OKR_DC_1"/>
    <property type="match status" value="1"/>
</dbReference>
<keyword evidence="4" id="KW-0663">Pyridoxal phosphate</keyword>
<dbReference type="Pfam" id="PF03711">
    <property type="entry name" value="OKR_DC_1_C"/>
    <property type="match status" value="1"/>
</dbReference>
<keyword evidence="3" id="KW-0210">Decarboxylase</keyword>
<dbReference type="InterPro" id="IPR015421">
    <property type="entry name" value="PyrdxlP-dep_Trfase_major"/>
</dbReference>
<dbReference type="AlphaFoldDB" id="A0AB34J9H2"/>
<feature type="domain" description="Orn/Lys/Arg decarboxylases family 1 pyridoxal-P attachment site" evidence="6">
    <location>
        <begin position="209"/>
        <end position="223"/>
    </location>
</feature>
<gene>
    <name evidence="7" type="ORF">AB1Y20_002958</name>
</gene>
<evidence type="ECO:0000256" key="3">
    <source>
        <dbReference type="ARBA" id="ARBA00022793"/>
    </source>
</evidence>
<evidence type="ECO:0000256" key="1">
    <source>
        <dbReference type="ARBA" id="ARBA00001933"/>
    </source>
</evidence>
<evidence type="ECO:0000313" key="7">
    <source>
        <dbReference type="EMBL" id="KAL1518670.1"/>
    </source>
</evidence>
<dbReference type="SUPFAM" id="SSF55904">
    <property type="entry name" value="Ornithine decarboxylase C-terminal domain"/>
    <property type="match status" value="1"/>
</dbReference>
<dbReference type="GO" id="GO:0016831">
    <property type="term" value="F:carboxy-lyase activity"/>
    <property type="evidence" value="ECO:0007669"/>
    <property type="project" value="UniProtKB-KW"/>
</dbReference>
<evidence type="ECO:0000256" key="4">
    <source>
        <dbReference type="ARBA" id="ARBA00022898"/>
    </source>
</evidence>
<name>A0AB34J9H2_PRYPA</name>
<accession>A0AB34J9H2</accession>
<dbReference type="Gene3D" id="3.40.640.10">
    <property type="entry name" value="Type I PLP-dependent aspartate aminotransferase-like (Major domain)"/>
    <property type="match status" value="2"/>
</dbReference>
<dbReference type="SUPFAM" id="SSF53383">
    <property type="entry name" value="PLP-dependent transferases"/>
    <property type="match status" value="1"/>
</dbReference>
<dbReference type="InterPro" id="IPR008286">
    <property type="entry name" value="Prn/Lys/Arg_de-COase_C"/>
</dbReference>
<dbReference type="Proteomes" id="UP001515480">
    <property type="component" value="Unassembled WGS sequence"/>
</dbReference>
<dbReference type="Gene3D" id="3.90.100.10">
    <property type="entry name" value="Orn/Lys/Arg decarboxylase, C-terminal domain"/>
    <property type="match status" value="1"/>
</dbReference>
<dbReference type="InterPro" id="IPR052357">
    <property type="entry name" value="Orn_Lys_Arg_decarboxylase-I"/>
</dbReference>
<proteinExistence type="inferred from homology"/>
<protein>
    <recommendedName>
        <fullName evidence="6">Orn/Lys/Arg decarboxylases family 1 pyridoxal-P attachment site domain-containing protein</fullName>
    </recommendedName>
</protein>
<comment type="caution">
    <text evidence="7">The sequence shown here is derived from an EMBL/GenBank/DDBJ whole genome shotgun (WGS) entry which is preliminary data.</text>
</comment>
<dbReference type="InterPro" id="IPR015424">
    <property type="entry name" value="PyrdxlP-dep_Trfase"/>
</dbReference>
<keyword evidence="8" id="KW-1185">Reference proteome</keyword>
<evidence type="ECO:0000313" key="8">
    <source>
        <dbReference type="Proteomes" id="UP001515480"/>
    </source>
</evidence>